<dbReference type="SMART" id="SM00320">
    <property type="entry name" value="WD40"/>
    <property type="match status" value="5"/>
</dbReference>
<keyword evidence="2" id="KW-0963">Cytoplasm</keyword>
<dbReference type="Gene3D" id="2.130.10.10">
    <property type="entry name" value="YVTN repeat-like/Quinoprotein amine dehydrogenase"/>
    <property type="match status" value="2"/>
</dbReference>
<dbReference type="PANTHER" id="PTHR14344:SF3">
    <property type="entry name" value="WD REPEAT-CONTAINING PROTEIN 6"/>
    <property type="match status" value="1"/>
</dbReference>
<keyword evidence="5" id="KW-0677">Repeat</keyword>
<evidence type="ECO:0000256" key="7">
    <source>
        <dbReference type="ARBA" id="ARBA00040154"/>
    </source>
</evidence>
<name>A0A914Y0K3_9BILA</name>
<organism evidence="8 9">
    <name type="scientific">Panagrolaimus superbus</name>
    <dbReference type="NCBI Taxonomy" id="310955"/>
    <lineage>
        <taxon>Eukaryota</taxon>
        <taxon>Metazoa</taxon>
        <taxon>Ecdysozoa</taxon>
        <taxon>Nematoda</taxon>
        <taxon>Chromadorea</taxon>
        <taxon>Rhabditida</taxon>
        <taxon>Tylenchina</taxon>
        <taxon>Panagrolaimomorpha</taxon>
        <taxon>Panagrolaimoidea</taxon>
        <taxon>Panagrolaimidae</taxon>
        <taxon>Panagrolaimus</taxon>
    </lineage>
</organism>
<dbReference type="InterPro" id="IPR036322">
    <property type="entry name" value="WD40_repeat_dom_sf"/>
</dbReference>
<dbReference type="AlphaFoldDB" id="A0A914Y0K3"/>
<accession>A0A914Y0K3</accession>
<evidence type="ECO:0000256" key="4">
    <source>
        <dbReference type="ARBA" id="ARBA00022694"/>
    </source>
</evidence>
<dbReference type="GO" id="GO:0030488">
    <property type="term" value="P:tRNA methylation"/>
    <property type="evidence" value="ECO:0007669"/>
    <property type="project" value="TreeGrafter"/>
</dbReference>
<sequence length="678" mass="75977">MENQTYLPISPRFASYFDSNENVIYSSNGNLLEKFEKNDNTLVFLEALKVLESGITIDKICKHPKGLIVTGDRRIVLFSIIEKKAIAKGKHFDHIIAVKTLNDETIAVLTARKKLNILKILEDGSFVDGKSFELNDECTIFTGILHGDSVEELEVFAGGILGSIHRHKPFEGAKVLSSYTGHEGMIFAMNICGNKLYTIGDDRSLRVYDIYSANELHVSYGHESRIRSLTVSSDERIFSAGDTICVWKWIDSSLKLVEKHEVGIGKIVHLNVIDQLLLASSMNGAMVAVQITAKRCQQFQIPALENLVVRAFIKTKEEDYFFVDDQKQLYFVSKNTVIETFIENKSIRFDSLRISNSGKYVAAASDNKVFLIEVATKKYCTISVEDVLGGEVFIEDQLFVIAKDGNGVVLSMKNNVFIKKAVYLSRGGLVKCGLAVDDLFIFGTAKGYIVAFHKNHLSNEEFSFKVSFKGEQVMDITVINSQLFVLTRDGKCSIYQKENNLYEVVDVFTTAEKPTAFLSIGDEHYIWGFRGAEFVFCPLRSPHPLAVYECGGGHRISDVYPVFDDKKNFIGIRYEHIVRGEFKIVEIDISHIQNVVGPYHQSNIYGIAMVNEGRSIVTAGIDTEIVLCSIDDGGRFCPKWRSTAHLSSIHSLDSVKLRNETEIVATCGGTSEIRLWKL</sequence>
<protein>
    <recommendedName>
        <fullName evidence="7">tRNA (34-2'-O)-methyltransferase regulator WDR6</fullName>
    </recommendedName>
</protein>
<comment type="similarity">
    <text evidence="6">Belongs to the WD repeat WDR6 family.</text>
</comment>
<keyword evidence="3" id="KW-0853">WD repeat</keyword>
<evidence type="ECO:0000313" key="8">
    <source>
        <dbReference type="Proteomes" id="UP000887577"/>
    </source>
</evidence>
<dbReference type="GO" id="GO:0005737">
    <property type="term" value="C:cytoplasm"/>
    <property type="evidence" value="ECO:0007669"/>
    <property type="project" value="UniProtKB-SubCell"/>
</dbReference>
<dbReference type="InterPro" id="IPR001680">
    <property type="entry name" value="WD40_rpt"/>
</dbReference>
<keyword evidence="4" id="KW-0819">tRNA processing</keyword>
<evidence type="ECO:0000256" key="2">
    <source>
        <dbReference type="ARBA" id="ARBA00022490"/>
    </source>
</evidence>
<evidence type="ECO:0000256" key="6">
    <source>
        <dbReference type="ARBA" id="ARBA00038255"/>
    </source>
</evidence>
<dbReference type="Proteomes" id="UP000887577">
    <property type="component" value="Unplaced"/>
</dbReference>
<dbReference type="InterPro" id="IPR015943">
    <property type="entry name" value="WD40/YVTN_repeat-like_dom_sf"/>
</dbReference>
<evidence type="ECO:0000256" key="1">
    <source>
        <dbReference type="ARBA" id="ARBA00004496"/>
    </source>
</evidence>
<evidence type="ECO:0000256" key="3">
    <source>
        <dbReference type="ARBA" id="ARBA00022574"/>
    </source>
</evidence>
<dbReference type="WBParaSite" id="PSU_v2.g11390.t1">
    <property type="protein sequence ID" value="PSU_v2.g11390.t1"/>
    <property type="gene ID" value="PSU_v2.g11390"/>
</dbReference>
<evidence type="ECO:0000256" key="5">
    <source>
        <dbReference type="ARBA" id="ARBA00022737"/>
    </source>
</evidence>
<keyword evidence="8" id="KW-1185">Reference proteome</keyword>
<evidence type="ECO:0000313" key="9">
    <source>
        <dbReference type="WBParaSite" id="PSU_v2.g11390.t1"/>
    </source>
</evidence>
<proteinExistence type="inferred from homology"/>
<comment type="subcellular location">
    <subcellularLocation>
        <location evidence="1">Cytoplasm</location>
    </subcellularLocation>
</comment>
<dbReference type="PANTHER" id="PTHR14344">
    <property type="entry name" value="WD REPEAT PROTEIN"/>
    <property type="match status" value="1"/>
</dbReference>
<dbReference type="SUPFAM" id="SSF50978">
    <property type="entry name" value="WD40 repeat-like"/>
    <property type="match status" value="2"/>
</dbReference>
<dbReference type="InterPro" id="IPR051973">
    <property type="entry name" value="tRNA_Anticodon_Mtase-Reg"/>
</dbReference>
<reference evidence="9" key="1">
    <citation type="submission" date="2022-11" db="UniProtKB">
        <authorList>
            <consortium name="WormBaseParasite"/>
        </authorList>
    </citation>
    <scope>IDENTIFICATION</scope>
</reference>